<protein>
    <submittedName>
        <fullName evidence="2">Uncharacterized protein</fullName>
    </submittedName>
</protein>
<dbReference type="GeneID" id="27347996"/>
<sequence length="243" mass="26942">MSDNPHKLIGLRWMKAQFLTRANMQYTKVVDLTKTNLVNPFYPKGRDLIVMSSIRFSYRALETLVDKTAKDRSTLAHTQSIKGTKRILCLRSPVVGRTIAGKTTPPQPQPKVEALDLRSSKPPPVATTYGFKRQQRSQRINTLPLHPHCHRHSVSSSLYARSFLTQKIIGVDHVFTADINGNYLSATTPISAHIPAIRAALKLKPDDLDPILNFTSLTSAVVDAEIRGCSVDFDVVEVAKASA</sequence>
<keyword evidence="3" id="KW-1185">Reference proteome</keyword>
<evidence type="ECO:0000256" key="1">
    <source>
        <dbReference type="SAM" id="MobiDB-lite"/>
    </source>
</evidence>
<proteinExistence type="predicted"/>
<dbReference type="AlphaFoldDB" id="A0A0D1ZD09"/>
<dbReference type="RefSeq" id="XP_016245852.1">
    <property type="nucleotide sequence ID" value="XM_016395996.1"/>
</dbReference>
<accession>A0A0D1ZD09</accession>
<dbReference type="VEuPathDB" id="FungiDB:PV07_08802"/>
<dbReference type="EMBL" id="KN847044">
    <property type="protein sequence ID" value="KIW25636.1"/>
    <property type="molecule type" value="Genomic_DNA"/>
</dbReference>
<organism evidence="2 3">
    <name type="scientific">Cladophialophora immunda</name>
    <dbReference type="NCBI Taxonomy" id="569365"/>
    <lineage>
        <taxon>Eukaryota</taxon>
        <taxon>Fungi</taxon>
        <taxon>Dikarya</taxon>
        <taxon>Ascomycota</taxon>
        <taxon>Pezizomycotina</taxon>
        <taxon>Eurotiomycetes</taxon>
        <taxon>Chaetothyriomycetidae</taxon>
        <taxon>Chaetothyriales</taxon>
        <taxon>Herpotrichiellaceae</taxon>
        <taxon>Cladophialophora</taxon>
    </lineage>
</organism>
<name>A0A0D1ZD09_9EURO</name>
<dbReference type="Proteomes" id="UP000054466">
    <property type="component" value="Unassembled WGS sequence"/>
</dbReference>
<reference evidence="2 3" key="1">
    <citation type="submission" date="2015-01" db="EMBL/GenBank/DDBJ databases">
        <title>The Genome Sequence of Cladophialophora immunda CBS83496.</title>
        <authorList>
            <consortium name="The Broad Institute Genomics Platform"/>
            <person name="Cuomo C."/>
            <person name="de Hoog S."/>
            <person name="Gorbushina A."/>
            <person name="Stielow B."/>
            <person name="Teixiera M."/>
            <person name="Abouelleil A."/>
            <person name="Chapman S.B."/>
            <person name="Priest M."/>
            <person name="Young S.K."/>
            <person name="Wortman J."/>
            <person name="Nusbaum C."/>
            <person name="Birren B."/>
        </authorList>
    </citation>
    <scope>NUCLEOTIDE SEQUENCE [LARGE SCALE GENOMIC DNA]</scope>
    <source>
        <strain evidence="2 3">CBS 83496</strain>
    </source>
</reference>
<feature type="region of interest" description="Disordered" evidence="1">
    <location>
        <begin position="98"/>
        <end position="125"/>
    </location>
</feature>
<dbReference type="HOGENOM" id="CLU_1142492_0_0_1"/>
<gene>
    <name evidence="2" type="ORF">PV07_08802</name>
</gene>
<evidence type="ECO:0000313" key="3">
    <source>
        <dbReference type="Proteomes" id="UP000054466"/>
    </source>
</evidence>
<evidence type="ECO:0000313" key="2">
    <source>
        <dbReference type="EMBL" id="KIW25636.1"/>
    </source>
</evidence>
<dbReference type="OrthoDB" id="4940706at2759"/>